<name>A0ABT2EUX8_9BACT</name>
<dbReference type="NCBIfam" id="TIGR00072">
    <property type="entry name" value="hydrog_prot"/>
    <property type="match status" value="1"/>
</dbReference>
<evidence type="ECO:0000313" key="1">
    <source>
        <dbReference type="EMBL" id="MCS3921251.1"/>
    </source>
</evidence>
<dbReference type="PANTHER" id="PTHR30302">
    <property type="entry name" value="HYDROGENASE 1 MATURATION PROTEASE"/>
    <property type="match status" value="1"/>
</dbReference>
<sequence length="145" mass="16006">MPKVLVICYSNPLRGDDGVGWIVAEKLQQMPLPCFVTVQTHIQLAPELAADLSEADLVIFIDACDAKPVGAVSCKHIVPLPSSSSSFSHHLTPELLLSQAQCLFGRAPKAFLISINGYEFGYQDTASPVVVRQREKWLSEFWNCF</sequence>
<keyword evidence="1" id="KW-0645">Protease</keyword>
<keyword evidence="1" id="KW-0378">Hydrolase</keyword>
<dbReference type="Gene3D" id="3.40.50.1450">
    <property type="entry name" value="HybD-like"/>
    <property type="match status" value="1"/>
</dbReference>
<dbReference type="InterPro" id="IPR023430">
    <property type="entry name" value="Pept_HybD-like_dom_sf"/>
</dbReference>
<organism evidence="1 2">
    <name type="scientific">Candidatus Fervidibacter sacchari</name>
    <dbReference type="NCBI Taxonomy" id="1448929"/>
    <lineage>
        <taxon>Bacteria</taxon>
        <taxon>Candidatus Fervidibacterota</taxon>
        <taxon>Candidatus Fervidibacter</taxon>
    </lineage>
</organism>
<dbReference type="EMBL" id="JANUCP010000011">
    <property type="protein sequence ID" value="MCS3921251.1"/>
    <property type="molecule type" value="Genomic_DNA"/>
</dbReference>
<protein>
    <submittedName>
        <fullName evidence="1">Hydrogenase maturation protease</fullName>
    </submittedName>
</protein>
<dbReference type="PANTHER" id="PTHR30302:SF5">
    <property type="entry name" value="SLR1876 PROTEIN"/>
    <property type="match status" value="1"/>
</dbReference>
<dbReference type="Proteomes" id="UP001204798">
    <property type="component" value="Unassembled WGS sequence"/>
</dbReference>
<dbReference type="RefSeq" id="WP_259102244.1">
    <property type="nucleotide sequence ID" value="NZ_CP130454.1"/>
</dbReference>
<gene>
    <name evidence="1" type="ORF">M2350_003697</name>
</gene>
<dbReference type="InterPro" id="IPR000671">
    <property type="entry name" value="Peptidase_A31"/>
</dbReference>
<dbReference type="GO" id="GO:0008233">
    <property type="term" value="F:peptidase activity"/>
    <property type="evidence" value="ECO:0007669"/>
    <property type="project" value="UniProtKB-KW"/>
</dbReference>
<dbReference type="SUPFAM" id="SSF53163">
    <property type="entry name" value="HybD-like"/>
    <property type="match status" value="1"/>
</dbReference>
<proteinExistence type="predicted"/>
<accession>A0ABT2EUX8</accession>
<reference evidence="1 2" key="1">
    <citation type="submission" date="2022-08" db="EMBL/GenBank/DDBJ databases">
        <title>Bacterial and archaeal communities from various locations to study Microbial Dark Matter (Phase II).</title>
        <authorList>
            <person name="Stepanauskas R."/>
        </authorList>
    </citation>
    <scope>NUCLEOTIDE SEQUENCE [LARGE SCALE GENOMIC DNA]</scope>
    <source>
        <strain evidence="1 2">PD1</strain>
    </source>
</reference>
<dbReference type="GO" id="GO:0006508">
    <property type="term" value="P:proteolysis"/>
    <property type="evidence" value="ECO:0007669"/>
    <property type="project" value="UniProtKB-KW"/>
</dbReference>
<comment type="caution">
    <text evidence="1">The sequence shown here is derived from an EMBL/GenBank/DDBJ whole genome shotgun (WGS) entry which is preliminary data.</text>
</comment>
<evidence type="ECO:0000313" key="2">
    <source>
        <dbReference type="Proteomes" id="UP001204798"/>
    </source>
</evidence>
<keyword evidence="2" id="KW-1185">Reference proteome</keyword>